<organism evidence="2 3">
    <name type="scientific">Streptosporangium minutum</name>
    <dbReference type="NCBI Taxonomy" id="569862"/>
    <lineage>
        <taxon>Bacteria</taxon>
        <taxon>Bacillati</taxon>
        <taxon>Actinomycetota</taxon>
        <taxon>Actinomycetes</taxon>
        <taxon>Streptosporangiales</taxon>
        <taxon>Streptosporangiaceae</taxon>
        <taxon>Streptosporangium</taxon>
    </lineage>
</organism>
<comment type="caution">
    <text evidence="2">The sequence shown here is derived from an EMBL/GenBank/DDBJ whole genome shotgun (WGS) entry which is preliminary data.</text>
</comment>
<feature type="region of interest" description="Disordered" evidence="1">
    <location>
        <begin position="1"/>
        <end position="30"/>
    </location>
</feature>
<keyword evidence="3" id="KW-1185">Reference proteome</keyword>
<name>A0A2C9ZM60_9ACTN</name>
<sequence>MNLTGCRSASTEPASPIFPRSGGRPPPERPASEVAAMIAGVVRPGTGMTAVSAGGCPSPAGPHPI</sequence>
<proteinExistence type="predicted"/>
<reference evidence="2 3" key="1">
    <citation type="submission" date="2017-05" db="EMBL/GenBank/DDBJ databases">
        <title>Biotechnological potential of actinobacteria isolated from South African environments.</title>
        <authorList>
            <person name="Le Roes-Hill M."/>
            <person name="Prins A."/>
            <person name="Durrell K.A."/>
        </authorList>
    </citation>
    <scope>NUCLEOTIDE SEQUENCE [LARGE SCALE GENOMIC DNA]</scope>
    <source>
        <strain evidence="2">M26</strain>
    </source>
</reference>
<feature type="compositionally biased region" description="Polar residues" evidence="1">
    <location>
        <begin position="1"/>
        <end position="13"/>
    </location>
</feature>
<evidence type="ECO:0000313" key="2">
    <source>
        <dbReference type="EMBL" id="OUC95979.1"/>
    </source>
</evidence>
<evidence type="ECO:0000256" key="1">
    <source>
        <dbReference type="SAM" id="MobiDB-lite"/>
    </source>
</evidence>
<gene>
    <name evidence="2" type="ORF">CA984_16790</name>
</gene>
<dbReference type="Proteomes" id="UP000194761">
    <property type="component" value="Unassembled WGS sequence"/>
</dbReference>
<dbReference type="EMBL" id="NGFP01000068">
    <property type="protein sequence ID" value="OUC95979.1"/>
    <property type="molecule type" value="Genomic_DNA"/>
</dbReference>
<accession>A0A2C9ZM60</accession>
<evidence type="ECO:0000313" key="3">
    <source>
        <dbReference type="Proteomes" id="UP000194761"/>
    </source>
</evidence>
<dbReference type="AlphaFoldDB" id="A0A2C9ZM60"/>
<protein>
    <submittedName>
        <fullName evidence="2">Uncharacterized protein</fullName>
    </submittedName>
</protein>